<feature type="coiled-coil region" evidence="12">
    <location>
        <begin position="296"/>
        <end position="376"/>
    </location>
</feature>
<evidence type="ECO:0000256" key="8">
    <source>
        <dbReference type="ARBA" id="ARBA00023212"/>
    </source>
</evidence>
<organism evidence="14 15">
    <name type="scientific">Callorhinchus milii</name>
    <name type="common">Ghost shark</name>
    <dbReference type="NCBI Taxonomy" id="7868"/>
    <lineage>
        <taxon>Eukaryota</taxon>
        <taxon>Metazoa</taxon>
        <taxon>Chordata</taxon>
        <taxon>Craniata</taxon>
        <taxon>Vertebrata</taxon>
        <taxon>Chondrichthyes</taxon>
        <taxon>Holocephali</taxon>
        <taxon>Chimaeriformes</taxon>
        <taxon>Callorhinchidae</taxon>
        <taxon>Callorhinchus</taxon>
    </lineage>
</organism>
<dbReference type="AlphaFoldDB" id="A0A4W3JL28"/>
<keyword evidence="15" id="KW-1185">Reference proteome</keyword>
<dbReference type="FunFam" id="1.20.5.170:FF:000002">
    <property type="entry name" value="Type I keratin KA11"/>
    <property type="match status" value="1"/>
</dbReference>
<evidence type="ECO:0000256" key="10">
    <source>
        <dbReference type="ARBA" id="ARBA00033132"/>
    </source>
</evidence>
<evidence type="ECO:0000256" key="7">
    <source>
        <dbReference type="ARBA" id="ARBA00023054"/>
    </source>
</evidence>
<dbReference type="InterPro" id="IPR039008">
    <property type="entry name" value="IF_rod_dom"/>
</dbReference>
<dbReference type="Pfam" id="PF04732">
    <property type="entry name" value="Filament_head"/>
    <property type="match status" value="1"/>
</dbReference>
<dbReference type="Gene3D" id="1.20.5.170">
    <property type="match status" value="1"/>
</dbReference>
<keyword evidence="4" id="KW-0963">Cytoplasm</keyword>
<keyword evidence="9" id="KW-0966">Cell projection</keyword>
<evidence type="ECO:0000256" key="2">
    <source>
        <dbReference type="ARBA" id="ARBA00004489"/>
    </source>
</evidence>
<dbReference type="GO" id="GO:0033693">
    <property type="term" value="P:neurofilament bundle assembly"/>
    <property type="evidence" value="ECO:0007669"/>
    <property type="project" value="TreeGrafter"/>
</dbReference>
<dbReference type="InParanoid" id="A0A4W3JL28"/>
<evidence type="ECO:0000256" key="12">
    <source>
        <dbReference type="SAM" id="Coils"/>
    </source>
</evidence>
<evidence type="ECO:0000256" key="1">
    <source>
        <dbReference type="ARBA" id="ARBA00004245"/>
    </source>
</evidence>
<dbReference type="InterPro" id="IPR050405">
    <property type="entry name" value="Intermediate_filament"/>
</dbReference>
<evidence type="ECO:0000313" key="14">
    <source>
        <dbReference type="Ensembl" id="ENSCMIP00000040081.1"/>
    </source>
</evidence>
<name>A0A4W3JL28_CALMI</name>
<sequence length="543" mass="61354">SSVGSIMSTASYDSYFHSQRKRYGDSPVSRVYGGIQHSRSSIGSSIKPIRSTYSVQSFSGRKGHASPSMISALDTFDLSQASAVSSEFRTVRTQEKAQLQELNDRFASFIEKVHELEQQNKVLEAELSILRQKHGEPSHLKAIYDQELRDLRLALEDAKNERQNAQLQRDHLDDVLKKMQTRFEDEVLNREDADGRLVEARKSADEAVLGRSAMERKIDGLVEEIAFLKKLHDQEMGEMQAQIHSAQVSVEVDMAVPDLSSSLRDIKVQYEKVATKNLESAEEWYKNRFNVMVESASKEQESMKQARDEMSEIRRHVQSKTLEIEAVKGLNESLERQLQELEQKQGMDVNSLQDVINDLENELSSTKNEMGHYLKEYQDLLNVKMALDIEIAAYRKLLEGEETRIIHTHTGGYIGEYLPTQTSPLFRSAYSPQSLSFALPGRSFPYTFSDEGRIQFKILVLPFKALHGLAPPDLCDLLTPYRTVRSLCSAGSGQLHIYPTRPTIGGQAFSLSTTTLWNPIPHYLHLAPPSPCLLQNTCQGSPL</sequence>
<protein>
    <recommendedName>
        <fullName evidence="3">Neurofilament light polypeptide</fullName>
    </recommendedName>
    <alternativeName>
        <fullName evidence="10">Neurofilament triplet L protein</fullName>
    </alternativeName>
</protein>
<evidence type="ECO:0000256" key="11">
    <source>
        <dbReference type="RuleBase" id="RU000685"/>
    </source>
</evidence>
<dbReference type="GO" id="GO:0005882">
    <property type="term" value="C:intermediate filament"/>
    <property type="evidence" value="ECO:0007669"/>
    <property type="project" value="UniProtKB-KW"/>
</dbReference>
<dbReference type="InterPro" id="IPR006821">
    <property type="entry name" value="Intermed_filament_DNA-bd"/>
</dbReference>
<reference evidence="15" key="3">
    <citation type="journal article" date="2014" name="Nature">
        <title>Elephant shark genome provides unique insights into gnathostome evolution.</title>
        <authorList>
            <consortium name="International Elephant Shark Genome Sequencing Consortium"/>
            <person name="Venkatesh B."/>
            <person name="Lee A.P."/>
            <person name="Ravi V."/>
            <person name="Maurya A.K."/>
            <person name="Lian M.M."/>
            <person name="Swann J.B."/>
            <person name="Ohta Y."/>
            <person name="Flajnik M.F."/>
            <person name="Sutoh Y."/>
            <person name="Kasahara M."/>
            <person name="Hoon S."/>
            <person name="Gangu V."/>
            <person name="Roy S.W."/>
            <person name="Irimia M."/>
            <person name="Korzh V."/>
            <person name="Kondrychyn I."/>
            <person name="Lim Z.W."/>
            <person name="Tay B.H."/>
            <person name="Tohari S."/>
            <person name="Kong K.W."/>
            <person name="Ho S."/>
            <person name="Lorente-Galdos B."/>
            <person name="Quilez J."/>
            <person name="Marques-Bonet T."/>
            <person name="Raney B.J."/>
            <person name="Ingham P.W."/>
            <person name="Tay A."/>
            <person name="Hillier L.W."/>
            <person name="Minx P."/>
            <person name="Boehm T."/>
            <person name="Wilson R.K."/>
            <person name="Brenner S."/>
            <person name="Warren W.C."/>
        </authorList>
    </citation>
    <scope>NUCLEOTIDE SEQUENCE [LARGE SCALE GENOMIC DNA]</scope>
</reference>
<feature type="coiled-coil region" evidence="12">
    <location>
        <begin position="99"/>
        <end position="182"/>
    </location>
</feature>
<reference evidence="15" key="2">
    <citation type="journal article" date="2007" name="PLoS Biol.">
        <title>Survey sequencing and comparative analysis of the elephant shark (Callorhinchus milii) genome.</title>
        <authorList>
            <person name="Venkatesh B."/>
            <person name="Kirkness E.F."/>
            <person name="Loh Y.H."/>
            <person name="Halpern A.L."/>
            <person name="Lee A.P."/>
            <person name="Johnson J."/>
            <person name="Dandona N."/>
            <person name="Viswanathan L.D."/>
            <person name="Tay A."/>
            <person name="Venter J.C."/>
            <person name="Strausberg R.L."/>
            <person name="Brenner S."/>
        </authorList>
    </citation>
    <scope>NUCLEOTIDE SEQUENCE [LARGE SCALE GENOMIC DNA]</scope>
</reference>
<dbReference type="PANTHER" id="PTHR45652:SF8">
    <property type="entry name" value="NEUROFILAMENT LIGHT POLYPEPTIDE"/>
    <property type="match status" value="1"/>
</dbReference>
<accession>A0A4W3JL28</accession>
<keyword evidence="6" id="KW-0007">Acetylation</keyword>
<evidence type="ECO:0000256" key="4">
    <source>
        <dbReference type="ARBA" id="ARBA00022490"/>
    </source>
</evidence>
<dbReference type="STRING" id="7868.ENSCMIP00000040081"/>
<evidence type="ECO:0000256" key="6">
    <source>
        <dbReference type="ARBA" id="ARBA00022990"/>
    </source>
</evidence>
<dbReference type="GO" id="GO:0030424">
    <property type="term" value="C:axon"/>
    <property type="evidence" value="ECO:0007669"/>
    <property type="project" value="UniProtKB-SubCell"/>
</dbReference>
<dbReference type="FunFam" id="1.20.5.1160:FF:000001">
    <property type="entry name" value="Keratin type II"/>
    <property type="match status" value="1"/>
</dbReference>
<comment type="similarity">
    <text evidence="11">Belongs to the intermediate filament family.</text>
</comment>
<gene>
    <name evidence="14" type="primary">LOC103188993</name>
</gene>
<evidence type="ECO:0000256" key="9">
    <source>
        <dbReference type="ARBA" id="ARBA00023273"/>
    </source>
</evidence>
<dbReference type="Ensembl" id="ENSCMIT00000040652.1">
    <property type="protein sequence ID" value="ENSCMIP00000040081.1"/>
    <property type="gene ID" value="ENSCMIG00000016740.1"/>
</dbReference>
<feature type="domain" description="IF rod" evidence="13">
    <location>
        <begin position="95"/>
        <end position="405"/>
    </location>
</feature>
<reference evidence="14" key="4">
    <citation type="submission" date="2025-08" db="UniProtKB">
        <authorList>
            <consortium name="Ensembl"/>
        </authorList>
    </citation>
    <scope>IDENTIFICATION</scope>
</reference>
<keyword evidence="5 11" id="KW-0403">Intermediate filament</keyword>
<comment type="subcellular location">
    <subcellularLocation>
        <location evidence="2">Cell projection</location>
        <location evidence="2">Axon</location>
    </subcellularLocation>
    <subcellularLocation>
        <location evidence="1">Cytoplasm</location>
        <location evidence="1">Cytoskeleton</location>
    </subcellularLocation>
</comment>
<evidence type="ECO:0000256" key="5">
    <source>
        <dbReference type="ARBA" id="ARBA00022754"/>
    </source>
</evidence>
<dbReference type="SMART" id="SM01391">
    <property type="entry name" value="Filament"/>
    <property type="match status" value="1"/>
</dbReference>
<dbReference type="Gene3D" id="1.20.5.500">
    <property type="entry name" value="Single helix bin"/>
    <property type="match status" value="1"/>
</dbReference>
<dbReference type="GO" id="GO:0099184">
    <property type="term" value="F:structural constituent of postsynaptic intermediate filament cytoskeleton"/>
    <property type="evidence" value="ECO:0007669"/>
    <property type="project" value="TreeGrafter"/>
</dbReference>
<keyword evidence="7 12" id="KW-0175">Coiled coil</keyword>
<proteinExistence type="inferred from homology"/>
<dbReference type="GO" id="GO:0099160">
    <property type="term" value="C:postsynaptic intermediate filament cytoskeleton"/>
    <property type="evidence" value="ECO:0007669"/>
    <property type="project" value="TreeGrafter"/>
</dbReference>
<dbReference type="InterPro" id="IPR018039">
    <property type="entry name" value="IF_conserved"/>
</dbReference>
<dbReference type="GeneTree" id="ENSGT00940000156208"/>
<dbReference type="Gene3D" id="1.20.5.1160">
    <property type="entry name" value="Vasodilator-stimulated phosphoprotein"/>
    <property type="match status" value="1"/>
</dbReference>
<evidence type="ECO:0000256" key="3">
    <source>
        <dbReference type="ARBA" id="ARBA00019275"/>
    </source>
</evidence>
<dbReference type="PANTHER" id="PTHR45652">
    <property type="entry name" value="GLIAL FIBRILLARY ACIDIC PROTEIN"/>
    <property type="match status" value="1"/>
</dbReference>
<evidence type="ECO:0000259" key="13">
    <source>
        <dbReference type="PROSITE" id="PS51842"/>
    </source>
</evidence>
<evidence type="ECO:0000313" key="15">
    <source>
        <dbReference type="Proteomes" id="UP000314986"/>
    </source>
</evidence>
<dbReference type="Proteomes" id="UP000314986">
    <property type="component" value="Unassembled WGS sequence"/>
</dbReference>
<reference evidence="15" key="1">
    <citation type="journal article" date="2006" name="Science">
        <title>Ancient noncoding elements conserved in the human genome.</title>
        <authorList>
            <person name="Venkatesh B."/>
            <person name="Kirkness E.F."/>
            <person name="Loh Y.H."/>
            <person name="Halpern A.L."/>
            <person name="Lee A.P."/>
            <person name="Johnson J."/>
            <person name="Dandona N."/>
            <person name="Viswanathan L.D."/>
            <person name="Tay A."/>
            <person name="Venter J.C."/>
            <person name="Strausberg R.L."/>
            <person name="Brenner S."/>
        </authorList>
    </citation>
    <scope>NUCLEOTIDE SEQUENCE [LARGE SCALE GENOMIC DNA]</scope>
</reference>
<dbReference type="GO" id="GO:0005737">
    <property type="term" value="C:cytoplasm"/>
    <property type="evidence" value="ECO:0007669"/>
    <property type="project" value="TreeGrafter"/>
</dbReference>
<dbReference type="Pfam" id="PF00038">
    <property type="entry name" value="Filament"/>
    <property type="match status" value="1"/>
</dbReference>
<dbReference type="SUPFAM" id="SSF64593">
    <property type="entry name" value="Intermediate filament protein, coiled coil region"/>
    <property type="match status" value="2"/>
</dbReference>
<reference evidence="14" key="5">
    <citation type="submission" date="2025-09" db="UniProtKB">
        <authorList>
            <consortium name="Ensembl"/>
        </authorList>
    </citation>
    <scope>IDENTIFICATION</scope>
</reference>
<dbReference type="PROSITE" id="PS51842">
    <property type="entry name" value="IF_ROD_2"/>
    <property type="match status" value="1"/>
</dbReference>
<keyword evidence="8" id="KW-0206">Cytoskeleton</keyword>
<dbReference type="PROSITE" id="PS00226">
    <property type="entry name" value="IF_ROD_1"/>
    <property type="match status" value="1"/>
</dbReference>